<protein>
    <submittedName>
        <fullName evidence="1">Uncharacterized protein</fullName>
    </submittedName>
</protein>
<dbReference type="RefSeq" id="WP_078276032.1">
    <property type="nucleotide sequence ID" value="NZ_MUXU01000022.1"/>
</dbReference>
<dbReference type="Proteomes" id="UP000190435">
    <property type="component" value="Unassembled WGS sequence"/>
</dbReference>
<dbReference type="EMBL" id="MUXU01000022">
    <property type="protein sequence ID" value="OOR91315.1"/>
    <property type="molecule type" value="Genomic_DNA"/>
</dbReference>
<dbReference type="STRING" id="34060.B0181_03130"/>
<reference evidence="1 3" key="1">
    <citation type="submission" date="2017-02" db="EMBL/GenBank/DDBJ databases">
        <title>Draft genome sequence of Moraxella caviae CCUG 355 type strain.</title>
        <authorList>
            <person name="Engstrom-Jakobsson H."/>
            <person name="Salva-Serra F."/>
            <person name="Thorell K."/>
            <person name="Gonzales-Siles L."/>
            <person name="Karlsson R."/>
            <person name="Boulund F."/>
            <person name="Engstrand L."/>
            <person name="Moore E."/>
        </authorList>
    </citation>
    <scope>NUCLEOTIDE SEQUENCE [LARGE SCALE GENOMIC DNA]</scope>
    <source>
        <strain evidence="1 3">CCUG 355</strain>
    </source>
</reference>
<dbReference type="OrthoDB" id="6658094at2"/>
<keyword evidence="3" id="KW-1185">Reference proteome</keyword>
<organism evidence="1 3">
    <name type="scientific">Moraxella caviae</name>
    <dbReference type="NCBI Taxonomy" id="34060"/>
    <lineage>
        <taxon>Bacteria</taxon>
        <taxon>Pseudomonadati</taxon>
        <taxon>Pseudomonadota</taxon>
        <taxon>Gammaproteobacteria</taxon>
        <taxon>Moraxellales</taxon>
        <taxon>Moraxellaceae</taxon>
        <taxon>Moraxella</taxon>
    </lineage>
</organism>
<reference evidence="2 4" key="2">
    <citation type="submission" date="2018-06" db="EMBL/GenBank/DDBJ databases">
        <authorList>
            <consortium name="Pathogen Informatics"/>
            <person name="Doyle S."/>
        </authorList>
    </citation>
    <scope>NUCLEOTIDE SEQUENCE [LARGE SCALE GENOMIC DNA]</scope>
    <source>
        <strain evidence="2 4">NCTC10293</strain>
    </source>
</reference>
<gene>
    <name evidence="1" type="ORF">B0181_03130</name>
    <name evidence="2" type="ORF">NCTC10293_01498</name>
</gene>
<sequence>MATFSPTLQFQKRWLAAPAAVKQAFHQELSDIIHMMGSDIAAKDYAFTNPDFGRTVSELLQTQQTESAPAKKFVQNIDTTPLSDAGEAHFNPQDLAAVEARITSKLSAQIDDFLGEHFAQLTDDLKAWLQTAVKNEMAKYK</sequence>
<name>A0A1T0A6F5_9GAMM</name>
<evidence type="ECO:0000313" key="3">
    <source>
        <dbReference type="Proteomes" id="UP000190435"/>
    </source>
</evidence>
<dbReference type="EMBL" id="UGQE01000004">
    <property type="protein sequence ID" value="STZ13919.1"/>
    <property type="molecule type" value="Genomic_DNA"/>
</dbReference>
<dbReference type="AlphaFoldDB" id="A0A1T0A6F5"/>
<dbReference type="Proteomes" id="UP000255279">
    <property type="component" value="Unassembled WGS sequence"/>
</dbReference>
<evidence type="ECO:0000313" key="2">
    <source>
        <dbReference type="EMBL" id="STZ13919.1"/>
    </source>
</evidence>
<evidence type="ECO:0000313" key="1">
    <source>
        <dbReference type="EMBL" id="OOR91315.1"/>
    </source>
</evidence>
<proteinExistence type="predicted"/>
<accession>A0A1T0A6F5</accession>
<evidence type="ECO:0000313" key="4">
    <source>
        <dbReference type="Proteomes" id="UP000255279"/>
    </source>
</evidence>